<name>A0A418NNW2_9SPHN</name>
<evidence type="ECO:0000313" key="3">
    <source>
        <dbReference type="Proteomes" id="UP000286576"/>
    </source>
</evidence>
<gene>
    <name evidence="2" type="ORF">D2V07_16190</name>
</gene>
<dbReference type="AlphaFoldDB" id="A0A418NNW2"/>
<protein>
    <submittedName>
        <fullName evidence="2">Uncharacterized protein</fullName>
    </submittedName>
</protein>
<feature type="chain" id="PRO_5019383899" evidence="1">
    <location>
        <begin position="21"/>
        <end position="133"/>
    </location>
</feature>
<reference evidence="2 3" key="1">
    <citation type="submission" date="2018-08" db="EMBL/GenBank/DDBJ databases">
        <title>Erythrobacter zhengii sp.nov., a bacterium isolated from deep-sea sediment.</title>
        <authorList>
            <person name="Fang C."/>
            <person name="Wu Y.-H."/>
            <person name="Sun C."/>
            <person name="Wang H."/>
            <person name="Cheng H."/>
            <person name="Meng F.-X."/>
            <person name="Wang C.-S."/>
            <person name="Xu X.-W."/>
        </authorList>
    </citation>
    <scope>NUCLEOTIDE SEQUENCE [LARGE SCALE GENOMIC DNA]</scope>
    <source>
        <strain evidence="2 3">V18</strain>
    </source>
</reference>
<organism evidence="2 3">
    <name type="scientific">Aurantiacibacter zhengii</name>
    <dbReference type="NCBI Taxonomy" id="2307003"/>
    <lineage>
        <taxon>Bacteria</taxon>
        <taxon>Pseudomonadati</taxon>
        <taxon>Pseudomonadota</taxon>
        <taxon>Alphaproteobacteria</taxon>
        <taxon>Sphingomonadales</taxon>
        <taxon>Erythrobacteraceae</taxon>
        <taxon>Aurantiacibacter</taxon>
    </lineage>
</organism>
<dbReference type="Proteomes" id="UP000286576">
    <property type="component" value="Unassembled WGS sequence"/>
</dbReference>
<feature type="signal peptide" evidence="1">
    <location>
        <begin position="1"/>
        <end position="20"/>
    </location>
</feature>
<dbReference type="EMBL" id="QXFL01000009">
    <property type="protein sequence ID" value="RIV83640.1"/>
    <property type="molecule type" value="Genomic_DNA"/>
</dbReference>
<dbReference type="RefSeq" id="WP_119587951.1">
    <property type="nucleotide sequence ID" value="NZ_CAWODQ010000029.1"/>
</dbReference>
<dbReference type="OrthoDB" id="7433250at2"/>
<sequence>MSECMLHLALLLAAQFVADAQPPDTFDGRCTYPDAVRERAAETGTVLAICNRAIVAEGGVAFVTRGTGQQMQFRGHWDGDRLTVDAIVLRGRGPEEARGLCQLYEADDRLSTIACTAVAGNRSYAANFVAWRI</sequence>
<evidence type="ECO:0000256" key="1">
    <source>
        <dbReference type="SAM" id="SignalP"/>
    </source>
</evidence>
<keyword evidence="3" id="KW-1185">Reference proteome</keyword>
<evidence type="ECO:0000313" key="2">
    <source>
        <dbReference type="EMBL" id="RIV83640.1"/>
    </source>
</evidence>
<accession>A0A418NNW2</accession>
<comment type="caution">
    <text evidence="2">The sequence shown here is derived from an EMBL/GenBank/DDBJ whole genome shotgun (WGS) entry which is preliminary data.</text>
</comment>
<proteinExistence type="predicted"/>
<keyword evidence="1" id="KW-0732">Signal</keyword>